<dbReference type="RefSeq" id="WP_145308951.1">
    <property type="nucleotide sequence ID" value="NZ_CP037452.1"/>
</dbReference>
<protein>
    <submittedName>
        <fullName evidence="1">Uncharacterized protein</fullName>
    </submittedName>
</protein>
<evidence type="ECO:0000313" key="1">
    <source>
        <dbReference type="EMBL" id="QDV50448.1"/>
    </source>
</evidence>
<accession>A0A518IBG3</accession>
<organism evidence="1 2">
    <name type="scientific">Gimesia fumaroli</name>
    <dbReference type="NCBI Taxonomy" id="2527976"/>
    <lineage>
        <taxon>Bacteria</taxon>
        <taxon>Pseudomonadati</taxon>
        <taxon>Planctomycetota</taxon>
        <taxon>Planctomycetia</taxon>
        <taxon>Planctomycetales</taxon>
        <taxon>Planctomycetaceae</taxon>
        <taxon>Gimesia</taxon>
    </lineage>
</organism>
<proteinExistence type="predicted"/>
<dbReference type="Proteomes" id="UP000318313">
    <property type="component" value="Chromosome"/>
</dbReference>
<sequence length="240" mass="26878">MTTINEINQSHKKFAAAQNDEKLLSQYVDLALPQCLLALTELEGRLTDIGYPVQTLIIDPALDQDQKISQIEAITNRRVPAVLKRLWQTIGGISFVDLEDYSHYEFWEELGIKGAQGFCDGVYVESCSQEWLAYTIDDFEVCKADHAESEFVYTFAPDGYHKDDISGGSPYGLSENDWLPAVLDFRWAGFKTPDSAPSQSLDFLGYLRTSILECGGFPGLLGHPKFEPIREQLVAGLPLF</sequence>
<dbReference type="AlphaFoldDB" id="A0A518IBG3"/>
<keyword evidence="2" id="KW-1185">Reference proteome</keyword>
<dbReference type="EMBL" id="CP037452">
    <property type="protein sequence ID" value="QDV50448.1"/>
    <property type="molecule type" value="Genomic_DNA"/>
</dbReference>
<dbReference type="KEGG" id="gfm:Enr17x_24880"/>
<gene>
    <name evidence="1" type="ORF">Enr17x_24880</name>
</gene>
<reference evidence="1 2" key="1">
    <citation type="submission" date="2019-03" db="EMBL/GenBank/DDBJ databases">
        <title>Deep-cultivation of Planctomycetes and their phenomic and genomic characterization uncovers novel biology.</title>
        <authorList>
            <person name="Wiegand S."/>
            <person name="Jogler M."/>
            <person name="Boedeker C."/>
            <person name="Pinto D."/>
            <person name="Vollmers J."/>
            <person name="Rivas-Marin E."/>
            <person name="Kohn T."/>
            <person name="Peeters S.H."/>
            <person name="Heuer A."/>
            <person name="Rast P."/>
            <person name="Oberbeckmann S."/>
            <person name="Bunk B."/>
            <person name="Jeske O."/>
            <person name="Meyerdierks A."/>
            <person name="Storesund J.E."/>
            <person name="Kallscheuer N."/>
            <person name="Luecker S."/>
            <person name="Lage O.M."/>
            <person name="Pohl T."/>
            <person name="Merkel B.J."/>
            <person name="Hornburger P."/>
            <person name="Mueller R.-W."/>
            <person name="Bruemmer F."/>
            <person name="Labrenz M."/>
            <person name="Spormann A.M."/>
            <person name="Op den Camp H."/>
            <person name="Overmann J."/>
            <person name="Amann R."/>
            <person name="Jetten M.S.M."/>
            <person name="Mascher T."/>
            <person name="Medema M.H."/>
            <person name="Devos D.P."/>
            <person name="Kaster A.-K."/>
            <person name="Ovreas L."/>
            <person name="Rohde M."/>
            <person name="Galperin M.Y."/>
            <person name="Jogler C."/>
        </authorList>
    </citation>
    <scope>NUCLEOTIDE SEQUENCE [LARGE SCALE GENOMIC DNA]</scope>
    <source>
        <strain evidence="1 2">Enr17</strain>
    </source>
</reference>
<evidence type="ECO:0000313" key="2">
    <source>
        <dbReference type="Proteomes" id="UP000318313"/>
    </source>
</evidence>
<name>A0A518IBG3_9PLAN</name>
<dbReference type="OrthoDB" id="1333924at2"/>